<protein>
    <submittedName>
        <fullName evidence="1">Uncharacterized protein</fullName>
    </submittedName>
</protein>
<dbReference type="EMBL" id="QFPN01000001">
    <property type="protein sequence ID" value="PZQ19175.1"/>
    <property type="molecule type" value="Genomic_DNA"/>
</dbReference>
<organism evidence="1 2">
    <name type="scientific">Ancylobacter novellus</name>
    <name type="common">Thiobacillus novellus</name>
    <dbReference type="NCBI Taxonomy" id="921"/>
    <lineage>
        <taxon>Bacteria</taxon>
        <taxon>Pseudomonadati</taxon>
        <taxon>Pseudomonadota</taxon>
        <taxon>Alphaproteobacteria</taxon>
        <taxon>Hyphomicrobiales</taxon>
        <taxon>Xanthobacteraceae</taxon>
        <taxon>Ancylobacter</taxon>
    </lineage>
</organism>
<evidence type="ECO:0000313" key="2">
    <source>
        <dbReference type="Proteomes" id="UP000249577"/>
    </source>
</evidence>
<accession>A0A2W5KWP5</accession>
<reference evidence="1 2" key="1">
    <citation type="submission" date="2017-08" db="EMBL/GenBank/DDBJ databases">
        <title>Infants hospitalized years apart are colonized by the same room-sourced microbial strains.</title>
        <authorList>
            <person name="Brooks B."/>
            <person name="Olm M.R."/>
            <person name="Firek B.A."/>
            <person name="Baker R."/>
            <person name="Thomas B.C."/>
            <person name="Morowitz M.J."/>
            <person name="Banfield J.F."/>
        </authorList>
    </citation>
    <scope>NUCLEOTIDE SEQUENCE [LARGE SCALE GENOMIC DNA]</scope>
    <source>
        <strain evidence="1">S2_005_003_R2_43</strain>
    </source>
</reference>
<evidence type="ECO:0000313" key="1">
    <source>
        <dbReference type="EMBL" id="PZQ19175.1"/>
    </source>
</evidence>
<proteinExistence type="predicted"/>
<sequence length="445" mass="48983">MAKTADTRKKFKTRWYHRHPKYWLRKDRPRPPGHRQAPEVVRIDPEPGVSASTKPPVRIFLGTEPLQARAERVFVWSVLKTRDPGRAYEIHLMKNLRGFDRTGWTTGFTNYRFAIPTLAGGQGRAIYNDVDQIYLADPSELFDLDMGDASILCVEEDETSVALMDAAKMLPHWRVEDAQRGGMKRDFFLGIMNGRGLFGRMGGEWNARDNEFTADRSKCFHFTTLRTQPWKPFPDQLRYEPHPEGEVWYALEREADAARFTTFTRERPGSGFAAAVARLSNGAPAAAGPEKRLQSEVGKLVAATGAKTVLDYSLPSAEGGPRRFGAATVTTRSSAEAPFARPVEGSYDGVAAIDALTGVPEEDVPWALDELFAAANRFVAVAVAIDADRTANGAAPLPPEWWKLQMELAGARNPGVRWSLAVAEKGGLGARLQSFAGDAHAAAAA</sequence>
<dbReference type="InterPro" id="IPR029044">
    <property type="entry name" value="Nucleotide-diphossugar_trans"/>
</dbReference>
<comment type="caution">
    <text evidence="1">The sequence shown here is derived from an EMBL/GenBank/DDBJ whole genome shotgun (WGS) entry which is preliminary data.</text>
</comment>
<dbReference type="SUPFAM" id="SSF53448">
    <property type="entry name" value="Nucleotide-diphospho-sugar transferases"/>
    <property type="match status" value="1"/>
</dbReference>
<dbReference type="Proteomes" id="UP000249577">
    <property type="component" value="Unassembled WGS sequence"/>
</dbReference>
<dbReference type="AlphaFoldDB" id="A0A2W5KWP5"/>
<name>A0A2W5KWP5_ANCNO</name>
<gene>
    <name evidence="1" type="ORF">DI565_01985</name>
</gene>
<dbReference type="Gene3D" id="3.90.550.10">
    <property type="entry name" value="Spore Coat Polysaccharide Biosynthesis Protein SpsA, Chain A"/>
    <property type="match status" value="1"/>
</dbReference>